<dbReference type="EMBL" id="LT965928">
    <property type="protein sequence ID" value="SOU40000.1"/>
    <property type="molecule type" value="Genomic_DNA"/>
</dbReference>
<keyword evidence="3" id="KW-1133">Transmembrane helix</keyword>
<gene>
    <name evidence="5" type="ORF">PCAR9_A20428</name>
</gene>
<dbReference type="InterPro" id="IPR043128">
    <property type="entry name" value="Rev_trsase/Diguanyl_cyclase"/>
</dbReference>
<evidence type="ECO:0000256" key="3">
    <source>
        <dbReference type="SAM" id="Phobius"/>
    </source>
</evidence>
<dbReference type="PANTHER" id="PTHR45138:SF9">
    <property type="entry name" value="DIGUANYLATE CYCLASE DGCM-RELATED"/>
    <property type="match status" value="1"/>
</dbReference>
<feature type="transmembrane region" description="Helical" evidence="3">
    <location>
        <begin position="189"/>
        <end position="211"/>
    </location>
</feature>
<comment type="catalytic activity">
    <reaction evidence="2">
        <text>2 GTP = 3',3'-c-di-GMP + 2 diphosphate</text>
        <dbReference type="Rhea" id="RHEA:24898"/>
        <dbReference type="ChEBI" id="CHEBI:33019"/>
        <dbReference type="ChEBI" id="CHEBI:37565"/>
        <dbReference type="ChEBI" id="CHEBI:58805"/>
        <dbReference type="EC" id="2.7.7.65"/>
    </reaction>
</comment>
<dbReference type="Gene3D" id="3.30.70.270">
    <property type="match status" value="1"/>
</dbReference>
<evidence type="ECO:0000256" key="2">
    <source>
        <dbReference type="ARBA" id="ARBA00034247"/>
    </source>
</evidence>
<dbReference type="RefSeq" id="WP_104642089.1">
    <property type="nucleotide sequence ID" value="NZ_LT965928.1"/>
</dbReference>
<evidence type="ECO:0000256" key="1">
    <source>
        <dbReference type="ARBA" id="ARBA00012528"/>
    </source>
</evidence>
<evidence type="ECO:0000259" key="4">
    <source>
        <dbReference type="PROSITE" id="PS50887"/>
    </source>
</evidence>
<dbReference type="Proteomes" id="UP000238288">
    <property type="component" value="Chromosome PCAR9a"/>
</dbReference>
<keyword evidence="3" id="KW-0812">Transmembrane</keyword>
<dbReference type="InterPro" id="IPR050469">
    <property type="entry name" value="Diguanylate_Cyclase"/>
</dbReference>
<feature type="domain" description="GGDEF" evidence="4">
    <location>
        <begin position="407"/>
        <end position="541"/>
    </location>
</feature>
<dbReference type="PANTHER" id="PTHR45138">
    <property type="entry name" value="REGULATORY COMPONENTS OF SENSORY TRANSDUCTION SYSTEM"/>
    <property type="match status" value="1"/>
</dbReference>
<accession>A0A2K4X6Q2</accession>
<dbReference type="Pfam" id="PF00990">
    <property type="entry name" value="GGDEF"/>
    <property type="match status" value="1"/>
</dbReference>
<feature type="transmembrane region" description="Helical" evidence="3">
    <location>
        <begin position="255"/>
        <end position="273"/>
    </location>
</feature>
<feature type="transmembrane region" description="Helical" evidence="3">
    <location>
        <begin position="344"/>
        <end position="363"/>
    </location>
</feature>
<feature type="transmembrane region" description="Helical" evidence="3">
    <location>
        <begin position="285"/>
        <end position="305"/>
    </location>
</feature>
<dbReference type="SMART" id="SM00267">
    <property type="entry name" value="GGDEF"/>
    <property type="match status" value="1"/>
</dbReference>
<keyword evidence="3" id="KW-0472">Membrane</keyword>
<dbReference type="GeneID" id="93662643"/>
<dbReference type="InterPro" id="IPR000160">
    <property type="entry name" value="GGDEF_dom"/>
</dbReference>
<dbReference type="EC" id="2.7.7.65" evidence="1"/>
<name>A0A2K4X6Q2_PSEVC</name>
<reference evidence="5 6" key="1">
    <citation type="submission" date="2017-11" db="EMBL/GenBank/DDBJ databases">
        <authorList>
            <person name="Han C.G."/>
        </authorList>
    </citation>
    <scope>NUCLEOTIDE SEQUENCE [LARGE SCALE GENOMIC DNA]</scope>
    <source>
        <strain evidence="6">ATCC 43555</strain>
    </source>
</reference>
<dbReference type="InterPro" id="IPR029787">
    <property type="entry name" value="Nucleotide_cyclase"/>
</dbReference>
<dbReference type="CDD" id="cd01949">
    <property type="entry name" value="GGDEF"/>
    <property type="match status" value="1"/>
</dbReference>
<dbReference type="AlphaFoldDB" id="A0A2K4X6Q2"/>
<sequence>MAFKKLNFLAVLTLYLQWPKRYVLLFVGTFLTTLLFTNPVFAAQTCEVSQTYPITTPSKTLNADEQVRLETRFGKNQYLVKCQLQHSGVFSFNRSTLESFEWRQQNKILTPIKYNKPAFLIERGETTAVLTLYSPMPFRPVFKWQPIEVFMQKSQQQNLILGLFYGLCITLILYVLIMGSRLEDDIFKLYSLYIFCIGGFILLQEGQLYLFLTTQHNSTLFNIYLMFIGFSAISATWFICALLQIKVSWPKVDPLLKGLALVVMLFCILQILFKTPQMWNIAGKVTGYTTLVIIAVVFVLSAWQARKGIREAALVFIALSFVFVSMIFRILLINESPFMRRYGLIIAFAVESFLLAVAVSRRISRMRIAQRRAETEADYDHLCGILNRRGWGKKSAGLIEQHAKKGGVLCLMYIDLDDFKQINDNYGHAVGDEALCKVAASLKRIVRTNDAVGRLGGDEFVVLAHFYTKAQVNPKTHHLKTELNKLTITHNDQPIAIKASIGSSVFSEPPKNIDEILKAGDTAMYHEKLQRKVKPLTLVDG</sequence>
<dbReference type="OrthoDB" id="5289013at2"/>
<dbReference type="GO" id="GO:0052621">
    <property type="term" value="F:diguanylate cyclase activity"/>
    <property type="evidence" value="ECO:0007669"/>
    <property type="project" value="UniProtKB-EC"/>
</dbReference>
<dbReference type="InterPro" id="IPR011623">
    <property type="entry name" value="7TMR_DISM_rcpt_extracell_dom1"/>
</dbReference>
<evidence type="ECO:0000313" key="5">
    <source>
        <dbReference type="EMBL" id="SOU40000.1"/>
    </source>
</evidence>
<protein>
    <recommendedName>
        <fullName evidence="1">diguanylate cyclase</fullName>
        <ecNumber evidence="1">2.7.7.65</ecNumber>
    </recommendedName>
</protein>
<feature type="transmembrane region" description="Helical" evidence="3">
    <location>
        <begin position="223"/>
        <end position="243"/>
    </location>
</feature>
<dbReference type="NCBIfam" id="TIGR00254">
    <property type="entry name" value="GGDEF"/>
    <property type="match status" value="1"/>
</dbReference>
<feature type="transmembrane region" description="Helical" evidence="3">
    <location>
        <begin position="312"/>
        <end position="332"/>
    </location>
</feature>
<dbReference type="SUPFAM" id="SSF55073">
    <property type="entry name" value="Nucleotide cyclase"/>
    <property type="match status" value="1"/>
</dbReference>
<dbReference type="PROSITE" id="PS50887">
    <property type="entry name" value="GGDEF"/>
    <property type="match status" value="1"/>
</dbReference>
<dbReference type="Pfam" id="PF07695">
    <property type="entry name" value="7TMR-DISM_7TM"/>
    <property type="match status" value="1"/>
</dbReference>
<evidence type="ECO:0000313" key="6">
    <source>
        <dbReference type="Proteomes" id="UP000238288"/>
    </source>
</evidence>
<feature type="transmembrane region" description="Helical" evidence="3">
    <location>
        <begin position="159"/>
        <end position="177"/>
    </location>
</feature>
<proteinExistence type="predicted"/>
<organism evidence="5 6">
    <name type="scientific">Pseudoalteromonas carrageenovora IAM 12662</name>
    <dbReference type="NCBI Taxonomy" id="1314868"/>
    <lineage>
        <taxon>Bacteria</taxon>
        <taxon>Pseudomonadati</taxon>
        <taxon>Pseudomonadota</taxon>
        <taxon>Gammaproteobacteria</taxon>
        <taxon>Alteromonadales</taxon>
        <taxon>Pseudoalteromonadaceae</taxon>
        <taxon>Pseudoalteromonas</taxon>
    </lineage>
</organism>